<dbReference type="OrthoDB" id="2273115at2"/>
<dbReference type="Gene3D" id="3.60.15.10">
    <property type="entry name" value="Ribonuclease Z/Hydroxyacylglutathione hydrolase-like"/>
    <property type="match status" value="1"/>
</dbReference>
<accession>A0A117RGB6</accession>
<evidence type="ECO:0000259" key="1">
    <source>
        <dbReference type="SMART" id="SM00849"/>
    </source>
</evidence>
<reference evidence="2 3" key="1">
    <citation type="submission" date="2015-10" db="EMBL/GenBank/DDBJ databases">
        <title>Draft genome sequence of Streptomyces griseoruber DSM 40281, type strain for the species Streptomyces griseoruber.</title>
        <authorList>
            <person name="Ruckert C."/>
            <person name="Winkler A."/>
            <person name="Kalinowski J."/>
            <person name="Kampfer P."/>
            <person name="Glaeser S."/>
        </authorList>
    </citation>
    <scope>NUCLEOTIDE SEQUENCE [LARGE SCALE GENOMIC DNA]</scope>
    <source>
        <strain evidence="2 3">DSM 40281</strain>
    </source>
</reference>
<dbReference type="STRING" id="1943.AQJ64_00870"/>
<protein>
    <recommendedName>
        <fullName evidence="1">Metallo-beta-lactamase domain-containing protein</fullName>
    </recommendedName>
</protein>
<dbReference type="RefSeq" id="WP_055631736.1">
    <property type="nucleotide sequence ID" value="NZ_JBIRRP010000007.1"/>
</dbReference>
<dbReference type="SMART" id="SM00849">
    <property type="entry name" value="Lactamase_B"/>
    <property type="match status" value="1"/>
</dbReference>
<gene>
    <name evidence="2" type="ORF">AQJ64_00870</name>
</gene>
<dbReference type="CDD" id="cd07739">
    <property type="entry name" value="metallo-hydrolase-like_MBL-fold"/>
    <property type="match status" value="1"/>
</dbReference>
<dbReference type="InterPro" id="IPR001279">
    <property type="entry name" value="Metallo-B-lactamas"/>
</dbReference>
<organism evidence="2 3">
    <name type="scientific">Streptomyces griseoruber</name>
    <dbReference type="NCBI Taxonomy" id="1943"/>
    <lineage>
        <taxon>Bacteria</taxon>
        <taxon>Bacillati</taxon>
        <taxon>Actinomycetota</taxon>
        <taxon>Actinomycetes</taxon>
        <taxon>Kitasatosporales</taxon>
        <taxon>Streptomycetaceae</taxon>
        <taxon>Streptomyces</taxon>
    </lineage>
</organism>
<dbReference type="InterPro" id="IPR036866">
    <property type="entry name" value="RibonucZ/Hydroxyglut_hydro"/>
</dbReference>
<keyword evidence="3" id="KW-1185">Reference proteome</keyword>
<comment type="caution">
    <text evidence="2">The sequence shown here is derived from an EMBL/GenBank/DDBJ whole genome shotgun (WGS) entry which is preliminary data.</text>
</comment>
<evidence type="ECO:0000313" key="3">
    <source>
        <dbReference type="Proteomes" id="UP000052982"/>
    </source>
</evidence>
<dbReference type="Pfam" id="PF00753">
    <property type="entry name" value="Lactamase_B"/>
    <property type="match status" value="1"/>
</dbReference>
<dbReference type="Proteomes" id="UP000052982">
    <property type="component" value="Unassembled WGS sequence"/>
</dbReference>
<dbReference type="PANTHER" id="PTHR42951:SF14">
    <property type="entry name" value="METALLO-BETA-LACTAMASE SUPERFAMILY PROTEIN"/>
    <property type="match status" value="1"/>
</dbReference>
<name>A0A117RGB6_9ACTN</name>
<evidence type="ECO:0000313" key="2">
    <source>
        <dbReference type="EMBL" id="KUN89264.1"/>
    </source>
</evidence>
<dbReference type="InterPro" id="IPR050855">
    <property type="entry name" value="NDM-1-like"/>
</dbReference>
<proteinExistence type="predicted"/>
<dbReference type="EMBL" id="LMWW01000001">
    <property type="protein sequence ID" value="KUN89264.1"/>
    <property type="molecule type" value="Genomic_DNA"/>
</dbReference>
<feature type="domain" description="Metallo-beta-lactamase" evidence="1">
    <location>
        <begin position="35"/>
        <end position="224"/>
    </location>
</feature>
<dbReference type="SUPFAM" id="SSF56281">
    <property type="entry name" value="Metallo-hydrolase/oxidoreductase"/>
    <property type="match status" value="1"/>
</dbReference>
<dbReference type="PANTHER" id="PTHR42951">
    <property type="entry name" value="METALLO-BETA-LACTAMASE DOMAIN-CONTAINING"/>
    <property type="match status" value="1"/>
</dbReference>
<sequence length="286" mass="31406">MSSTDLHYEVFVSDMEPVTVAAPPRPDDGPSLWSSMSHTLIYGKTEALLTDPPVTRGQADRLIKWVESHDVALRYIYVTHAHFDHFATTNYLLRRFPDVTVVASDAVLTGIARQTPGGVLAGVYRDIFGDALPEPPLTVQGSVFPAGGLLLDGHELVAHEVGHSDTDDTSVLHVPSLDLVIAGDVVYNNFHQYLGEGRDGGLDAWHQALDKVAALQPRFVVAGHKDTQRGNPASDIDETRRYLDAGAVVLEQSTNPAEFFNAMKQRYPERVNPWAIWLSALQLFGN</sequence>
<dbReference type="AlphaFoldDB" id="A0A117RGB6"/>